<accession>A0AA35Y9I4</accession>
<dbReference type="Proteomes" id="UP001177003">
    <property type="component" value="Chromosome 0"/>
</dbReference>
<keyword evidence="3" id="KW-1185">Reference proteome</keyword>
<sequence length="84" mass="9809">MYELFHKARHVPRPQPEMVDLPDEHPNWMDITDPNELQRVSIQLAEDPYLLENAPATSKDLSEEEDLSEDEENNDIEEVEVSYA</sequence>
<dbReference type="EMBL" id="OX465086">
    <property type="protein sequence ID" value="CAI9263731.1"/>
    <property type="molecule type" value="Genomic_DNA"/>
</dbReference>
<proteinExistence type="predicted"/>
<dbReference type="AlphaFoldDB" id="A0AA35Y9I4"/>
<evidence type="ECO:0000313" key="3">
    <source>
        <dbReference type="Proteomes" id="UP001177003"/>
    </source>
</evidence>
<feature type="region of interest" description="Disordered" evidence="1">
    <location>
        <begin position="49"/>
        <end position="84"/>
    </location>
</feature>
<reference evidence="2" key="1">
    <citation type="submission" date="2023-04" db="EMBL/GenBank/DDBJ databases">
        <authorList>
            <person name="Vijverberg K."/>
            <person name="Xiong W."/>
            <person name="Schranz E."/>
        </authorList>
    </citation>
    <scope>NUCLEOTIDE SEQUENCE</scope>
</reference>
<evidence type="ECO:0000313" key="2">
    <source>
        <dbReference type="EMBL" id="CAI9263731.1"/>
    </source>
</evidence>
<name>A0AA35Y9I4_LACSI</name>
<organism evidence="2 3">
    <name type="scientific">Lactuca saligna</name>
    <name type="common">Willowleaf lettuce</name>
    <dbReference type="NCBI Taxonomy" id="75948"/>
    <lineage>
        <taxon>Eukaryota</taxon>
        <taxon>Viridiplantae</taxon>
        <taxon>Streptophyta</taxon>
        <taxon>Embryophyta</taxon>
        <taxon>Tracheophyta</taxon>
        <taxon>Spermatophyta</taxon>
        <taxon>Magnoliopsida</taxon>
        <taxon>eudicotyledons</taxon>
        <taxon>Gunneridae</taxon>
        <taxon>Pentapetalae</taxon>
        <taxon>asterids</taxon>
        <taxon>campanulids</taxon>
        <taxon>Asterales</taxon>
        <taxon>Asteraceae</taxon>
        <taxon>Cichorioideae</taxon>
        <taxon>Cichorieae</taxon>
        <taxon>Lactucinae</taxon>
        <taxon>Lactuca</taxon>
    </lineage>
</organism>
<gene>
    <name evidence="2" type="ORF">LSALG_LOCUS4409</name>
</gene>
<protein>
    <submittedName>
        <fullName evidence="2">Uncharacterized protein</fullName>
    </submittedName>
</protein>
<feature type="compositionally biased region" description="Acidic residues" evidence="1">
    <location>
        <begin position="62"/>
        <end position="84"/>
    </location>
</feature>
<evidence type="ECO:0000256" key="1">
    <source>
        <dbReference type="SAM" id="MobiDB-lite"/>
    </source>
</evidence>